<gene>
    <name evidence="2" type="ORF">A4G28_19905</name>
</gene>
<dbReference type="InterPro" id="IPR025751">
    <property type="entry name" value="RsbRD_N_dom"/>
</dbReference>
<organism evidence="2 3">
    <name type="scientific">Mycobacterium ostraviense</name>
    <dbReference type="NCBI Taxonomy" id="2738409"/>
    <lineage>
        <taxon>Bacteria</taxon>
        <taxon>Bacillati</taxon>
        <taxon>Actinomycetota</taxon>
        <taxon>Actinomycetes</taxon>
        <taxon>Mycobacteriales</taxon>
        <taxon>Mycobacteriaceae</taxon>
        <taxon>Mycobacterium</taxon>
    </lineage>
</organism>
<comment type="caution">
    <text evidence="2">The sequence shown here is derived from an EMBL/GenBank/DDBJ whole genome shotgun (WGS) entry which is preliminary data.</text>
</comment>
<feature type="domain" description="RsbT co-antagonist protein RsbRD N-terminal" evidence="1">
    <location>
        <begin position="29"/>
        <end position="104"/>
    </location>
</feature>
<dbReference type="AlphaFoldDB" id="A0A163ZTB3"/>
<dbReference type="Proteomes" id="UP000077342">
    <property type="component" value="Unassembled WGS sequence"/>
</dbReference>
<dbReference type="Pfam" id="PF14361">
    <property type="entry name" value="RsbRD_N"/>
    <property type="match status" value="1"/>
</dbReference>
<dbReference type="RefSeq" id="WP_075511073.1">
    <property type="nucleotide sequence ID" value="NZ_CP089224.1"/>
</dbReference>
<accession>A0A163ZTB3</accession>
<protein>
    <recommendedName>
        <fullName evidence="1">RsbT co-antagonist protein RsbRD N-terminal domain-containing protein</fullName>
    </recommendedName>
</protein>
<evidence type="ECO:0000259" key="1">
    <source>
        <dbReference type="Pfam" id="PF14361"/>
    </source>
</evidence>
<dbReference type="EMBL" id="LWCI01000111">
    <property type="protein sequence ID" value="KZS61811.1"/>
    <property type="molecule type" value="Genomic_DNA"/>
</dbReference>
<evidence type="ECO:0000313" key="3">
    <source>
        <dbReference type="Proteomes" id="UP000077342"/>
    </source>
</evidence>
<evidence type="ECO:0000313" key="2">
    <source>
        <dbReference type="EMBL" id="KZS61811.1"/>
    </source>
</evidence>
<name>A0A163ZTB3_9MYCO</name>
<proteinExistence type="predicted"/>
<keyword evidence="3" id="KW-1185">Reference proteome</keyword>
<sequence>MEESRLDGDVEVGRYVAEVAGRLHGRLADVSAEIRRSIEGLIPELRADARFNELLGASIEGNVDTMLHALRYDIAVERFEAPATALEYARLLAQHGCPSTALRRVRSSWMPIEVAAGAACPIAPRSMMPAPMLFRKSASSRCSPVTGMARRCCSRNSPAGRLTRRPGP</sequence>
<reference evidence="3" key="1">
    <citation type="submission" date="2016-04" db="EMBL/GenBank/DDBJ databases">
        <authorList>
            <person name="Strapagiel D."/>
            <person name="Borowka P."/>
            <person name="Marciniak B."/>
            <person name="Bakula Z."/>
            <person name="Van Ingen J."/>
            <person name="Safianowska A."/>
            <person name="Dziadek J."/>
            <person name="Jagielski T."/>
        </authorList>
    </citation>
    <scope>NUCLEOTIDE SEQUENCE [LARGE SCALE GENOMIC DNA]</scope>
    <source>
        <strain evidence="3">1010001458</strain>
    </source>
</reference>